<gene>
    <name evidence="2" type="ORF">EAI_05498</name>
</gene>
<dbReference type="Proteomes" id="UP000008237">
    <property type="component" value="Unassembled WGS sequence"/>
</dbReference>
<dbReference type="AlphaFoldDB" id="E2BTF2"/>
<feature type="coiled-coil region" evidence="1">
    <location>
        <begin position="69"/>
        <end position="96"/>
    </location>
</feature>
<protein>
    <submittedName>
        <fullName evidence="2">Uncharacterized protein</fullName>
    </submittedName>
</protein>
<name>E2BTF2_HARSA</name>
<evidence type="ECO:0000313" key="2">
    <source>
        <dbReference type="EMBL" id="EFN81027.1"/>
    </source>
</evidence>
<dbReference type="EMBL" id="GL450406">
    <property type="protein sequence ID" value="EFN81027.1"/>
    <property type="molecule type" value="Genomic_DNA"/>
</dbReference>
<dbReference type="InParanoid" id="E2BTF2"/>
<evidence type="ECO:0000256" key="1">
    <source>
        <dbReference type="SAM" id="Coils"/>
    </source>
</evidence>
<proteinExistence type="predicted"/>
<keyword evidence="1" id="KW-0175">Coiled coil</keyword>
<evidence type="ECO:0000313" key="3">
    <source>
        <dbReference type="Proteomes" id="UP000008237"/>
    </source>
</evidence>
<reference evidence="2 3" key="1">
    <citation type="journal article" date="2010" name="Science">
        <title>Genomic comparison of the ants Camponotus floridanus and Harpegnathos saltator.</title>
        <authorList>
            <person name="Bonasio R."/>
            <person name="Zhang G."/>
            <person name="Ye C."/>
            <person name="Mutti N.S."/>
            <person name="Fang X."/>
            <person name="Qin N."/>
            <person name="Donahue G."/>
            <person name="Yang P."/>
            <person name="Li Q."/>
            <person name="Li C."/>
            <person name="Zhang P."/>
            <person name="Huang Z."/>
            <person name="Berger S.L."/>
            <person name="Reinberg D."/>
            <person name="Wang J."/>
            <person name="Liebig J."/>
        </authorList>
    </citation>
    <scope>NUCLEOTIDE SEQUENCE [LARGE SCALE GENOMIC DNA]</scope>
    <source>
        <strain evidence="2 3">R22 G/1</strain>
    </source>
</reference>
<dbReference type="OMA" id="TKWRIEG"/>
<sequence>MDKKEREERRKNVVVREVEMGEKGVEEGVKEIWKRMELEVDMKEVRRLGEGQREGEGTVLVKLGSMEEKRKVMEAKKKLRGRKERIEDDLTREERRTKWRIEGEAEAERRKGKKVQVGYMKMWVDGKMKRWDEVGEKWWETKGN</sequence>
<keyword evidence="3" id="KW-1185">Reference proteome</keyword>
<organism evidence="3">
    <name type="scientific">Harpegnathos saltator</name>
    <name type="common">Jerdon's jumping ant</name>
    <dbReference type="NCBI Taxonomy" id="610380"/>
    <lineage>
        <taxon>Eukaryota</taxon>
        <taxon>Metazoa</taxon>
        <taxon>Ecdysozoa</taxon>
        <taxon>Arthropoda</taxon>
        <taxon>Hexapoda</taxon>
        <taxon>Insecta</taxon>
        <taxon>Pterygota</taxon>
        <taxon>Neoptera</taxon>
        <taxon>Endopterygota</taxon>
        <taxon>Hymenoptera</taxon>
        <taxon>Apocrita</taxon>
        <taxon>Aculeata</taxon>
        <taxon>Formicoidea</taxon>
        <taxon>Formicidae</taxon>
        <taxon>Ponerinae</taxon>
        <taxon>Ponerini</taxon>
        <taxon>Harpegnathos</taxon>
    </lineage>
</organism>
<accession>E2BTF2</accession>